<gene>
    <name evidence="5" type="ORF">MY490_01050</name>
</gene>
<dbReference type="Pfam" id="PF01420">
    <property type="entry name" value="Methylase_S"/>
    <property type="match status" value="2"/>
</dbReference>
<evidence type="ECO:0000256" key="3">
    <source>
        <dbReference type="ARBA" id="ARBA00023125"/>
    </source>
</evidence>
<dbReference type="Gene3D" id="3.90.220.20">
    <property type="entry name" value="DNA methylase specificity domains"/>
    <property type="match status" value="2"/>
</dbReference>
<accession>A0ABY4JL17</accession>
<dbReference type="Proteomes" id="UP000830639">
    <property type="component" value="Chromosome"/>
</dbReference>
<dbReference type="GO" id="GO:0016787">
    <property type="term" value="F:hydrolase activity"/>
    <property type="evidence" value="ECO:0007669"/>
    <property type="project" value="UniProtKB-KW"/>
</dbReference>
<reference evidence="5 6" key="1">
    <citation type="submission" date="2022-04" db="EMBL/GenBank/DDBJ databases">
        <title>Mechanism of arsenic methylation and mitigation arsenic toxicity by Bacillus sp. LH14 from an Arsenic-Contaminated Paddy Soil.</title>
        <authorList>
            <person name="Wang D."/>
        </authorList>
    </citation>
    <scope>NUCLEOTIDE SEQUENCE [LARGE SCALE GENOMIC DNA]</scope>
    <source>
        <strain evidence="5 6">LH14</strain>
    </source>
</reference>
<sequence>MISKQVNTVSLGDVTEIFTGFPFKSGQFNTDFKGVKLVRGKNVSKGFLRWGEDTRYWENVTSEYEKYLLNENDIVISMDGSLVGKNYSKIKNEELPLLLVQRVACLRAKTNIRQNFLYYLIDNENFINYVDSVKTGTSVPHISGKQIKDYKFVLPSLEVQDEIIKILEPIYKKIELNKKMIDNWLGIIQALYKNWFYDFEFPNKEGLPYKTCGGEFQTSENGPVPIGWKACNVFDVIEEVSIKNKENNDYPVLTVVKEGVFVASDEYFSKQVYSKDTKNYKVIKKHEVGFNPSRANIGSIAMLKEFESGLLSPIYKVFRTKNELLPFYFYNYMKQTDFIEWIKHYSSGTTRQNFDIKSFKHFKINVPPIEIQEEAYRIIEPIEKKVRENILQINTLEEIRKTILPKLLAGEINNLISV</sequence>
<protein>
    <submittedName>
        <fullName evidence="5">Restriction endonuclease subunit S</fullName>
        <ecNumber evidence="5">3.1.21.-</ecNumber>
    </submittedName>
</protein>
<dbReference type="PANTHER" id="PTHR30408:SF12">
    <property type="entry name" value="TYPE I RESTRICTION ENZYME MJAVIII SPECIFICITY SUBUNIT"/>
    <property type="match status" value="1"/>
</dbReference>
<proteinExistence type="inferred from homology"/>
<evidence type="ECO:0000256" key="1">
    <source>
        <dbReference type="ARBA" id="ARBA00010923"/>
    </source>
</evidence>
<name>A0ABY4JL17_9BACI</name>
<comment type="similarity">
    <text evidence="1">Belongs to the type-I restriction system S methylase family.</text>
</comment>
<dbReference type="RefSeq" id="WP_248267627.1">
    <property type="nucleotide sequence ID" value="NZ_CP096034.1"/>
</dbReference>
<dbReference type="SUPFAM" id="SSF116734">
    <property type="entry name" value="DNA methylase specificity domain"/>
    <property type="match status" value="2"/>
</dbReference>
<keyword evidence="3" id="KW-0238">DNA-binding</keyword>
<keyword evidence="5" id="KW-0255">Endonuclease</keyword>
<evidence type="ECO:0000313" key="5">
    <source>
        <dbReference type="EMBL" id="UPM54524.1"/>
    </source>
</evidence>
<feature type="domain" description="Type I restriction modification DNA specificity" evidence="4">
    <location>
        <begin position="5"/>
        <end position="181"/>
    </location>
</feature>
<dbReference type="CDD" id="cd17259">
    <property type="entry name" value="RMtype1_S_StySKI-TRD2-CR2_like"/>
    <property type="match status" value="1"/>
</dbReference>
<organism evidence="5 6">
    <name type="scientific">Gottfriedia acidiceleris</name>
    <dbReference type="NCBI Taxonomy" id="371036"/>
    <lineage>
        <taxon>Bacteria</taxon>
        <taxon>Bacillati</taxon>
        <taxon>Bacillota</taxon>
        <taxon>Bacilli</taxon>
        <taxon>Bacillales</taxon>
        <taxon>Bacillaceae</taxon>
        <taxon>Gottfriedia</taxon>
    </lineage>
</organism>
<keyword evidence="6" id="KW-1185">Reference proteome</keyword>
<dbReference type="InterPro" id="IPR044946">
    <property type="entry name" value="Restrct_endonuc_typeI_TRD_sf"/>
</dbReference>
<evidence type="ECO:0000313" key="6">
    <source>
        <dbReference type="Proteomes" id="UP000830639"/>
    </source>
</evidence>
<keyword evidence="2" id="KW-0680">Restriction system</keyword>
<dbReference type="EC" id="3.1.21.-" evidence="5"/>
<evidence type="ECO:0000256" key="2">
    <source>
        <dbReference type="ARBA" id="ARBA00022747"/>
    </source>
</evidence>
<dbReference type="PANTHER" id="PTHR30408">
    <property type="entry name" value="TYPE-1 RESTRICTION ENZYME ECOKI SPECIFICITY PROTEIN"/>
    <property type="match status" value="1"/>
</dbReference>
<dbReference type="EMBL" id="CP096034">
    <property type="protein sequence ID" value="UPM54524.1"/>
    <property type="molecule type" value="Genomic_DNA"/>
</dbReference>
<dbReference type="GO" id="GO:0004519">
    <property type="term" value="F:endonuclease activity"/>
    <property type="evidence" value="ECO:0007669"/>
    <property type="project" value="UniProtKB-KW"/>
</dbReference>
<dbReference type="InterPro" id="IPR052021">
    <property type="entry name" value="Type-I_RS_S_subunit"/>
</dbReference>
<keyword evidence="5" id="KW-0540">Nuclease</keyword>
<dbReference type="CDD" id="cd16961">
    <property type="entry name" value="RMtype1_S_TRD-CR_like"/>
    <property type="match status" value="1"/>
</dbReference>
<feature type="domain" description="Type I restriction modification DNA specificity" evidence="4">
    <location>
        <begin position="236"/>
        <end position="389"/>
    </location>
</feature>
<dbReference type="InterPro" id="IPR000055">
    <property type="entry name" value="Restrct_endonuc_typeI_TRD"/>
</dbReference>
<keyword evidence="5" id="KW-0378">Hydrolase</keyword>
<evidence type="ECO:0000259" key="4">
    <source>
        <dbReference type="Pfam" id="PF01420"/>
    </source>
</evidence>